<feature type="domain" description="PTM/DIR17-like Tudor" evidence="2">
    <location>
        <begin position="6"/>
        <end position="58"/>
    </location>
</feature>
<feature type="region of interest" description="Disordered" evidence="1">
    <location>
        <begin position="61"/>
        <end position="136"/>
    </location>
</feature>
<protein>
    <recommendedName>
        <fullName evidence="2">PTM/DIR17-like Tudor domain-containing protein</fullName>
    </recommendedName>
</protein>
<dbReference type="AlphaFoldDB" id="A0A9D4TSH4"/>
<reference evidence="3" key="1">
    <citation type="journal article" date="2019" name="Plant J.">
        <title>Chlorella vulgaris genome assembly and annotation reveals the molecular basis for metabolic acclimation to high light conditions.</title>
        <authorList>
            <person name="Cecchin M."/>
            <person name="Marcolungo L."/>
            <person name="Rossato M."/>
            <person name="Girolomoni L."/>
            <person name="Cosentino E."/>
            <person name="Cuine S."/>
            <person name="Li-Beisson Y."/>
            <person name="Delledonne M."/>
            <person name="Ballottari M."/>
        </authorList>
    </citation>
    <scope>NUCLEOTIDE SEQUENCE</scope>
    <source>
        <strain evidence="3">211/11P</strain>
    </source>
</reference>
<feature type="compositionally biased region" description="Low complexity" evidence="1">
    <location>
        <begin position="106"/>
        <end position="117"/>
    </location>
</feature>
<dbReference type="EMBL" id="SIDB01000004">
    <property type="protein sequence ID" value="KAI3433421.1"/>
    <property type="molecule type" value="Genomic_DNA"/>
</dbReference>
<evidence type="ECO:0000313" key="4">
    <source>
        <dbReference type="Proteomes" id="UP001055712"/>
    </source>
</evidence>
<comment type="caution">
    <text evidence="3">The sequence shown here is derived from an EMBL/GenBank/DDBJ whole genome shotgun (WGS) entry which is preliminary data.</text>
</comment>
<evidence type="ECO:0000256" key="1">
    <source>
        <dbReference type="SAM" id="MobiDB-lite"/>
    </source>
</evidence>
<reference evidence="3" key="2">
    <citation type="submission" date="2020-11" db="EMBL/GenBank/DDBJ databases">
        <authorList>
            <person name="Cecchin M."/>
            <person name="Marcolungo L."/>
            <person name="Rossato M."/>
            <person name="Girolomoni L."/>
            <person name="Cosentino E."/>
            <person name="Cuine S."/>
            <person name="Li-Beisson Y."/>
            <person name="Delledonne M."/>
            <person name="Ballottari M."/>
        </authorList>
    </citation>
    <scope>NUCLEOTIDE SEQUENCE</scope>
    <source>
        <strain evidence="3">211/11P</strain>
        <tissue evidence="3">Whole cell</tissue>
    </source>
</reference>
<accession>A0A9D4TSH4</accession>
<evidence type="ECO:0000259" key="2">
    <source>
        <dbReference type="Pfam" id="PF21743"/>
    </source>
</evidence>
<dbReference type="InterPro" id="IPR047365">
    <property type="entry name" value="Tudor_AtPTM-like"/>
</dbReference>
<dbReference type="OrthoDB" id="168165at2759"/>
<dbReference type="InterPro" id="IPR006175">
    <property type="entry name" value="YjgF/YER057c/UK114"/>
</dbReference>
<organism evidence="3 4">
    <name type="scientific">Chlorella vulgaris</name>
    <name type="common">Green alga</name>
    <dbReference type="NCBI Taxonomy" id="3077"/>
    <lineage>
        <taxon>Eukaryota</taxon>
        <taxon>Viridiplantae</taxon>
        <taxon>Chlorophyta</taxon>
        <taxon>core chlorophytes</taxon>
        <taxon>Trebouxiophyceae</taxon>
        <taxon>Chlorellales</taxon>
        <taxon>Chlorellaceae</taxon>
        <taxon>Chlorella clade</taxon>
        <taxon>Chlorella</taxon>
    </lineage>
</organism>
<dbReference type="SUPFAM" id="SSF55298">
    <property type="entry name" value="YjgF-like"/>
    <property type="match status" value="1"/>
</dbReference>
<evidence type="ECO:0000313" key="3">
    <source>
        <dbReference type="EMBL" id="KAI3433421.1"/>
    </source>
</evidence>
<dbReference type="Pfam" id="PF21743">
    <property type="entry name" value="PTM_DIR17_Tudor"/>
    <property type="match status" value="1"/>
</dbReference>
<name>A0A9D4TSH4_CHLVU</name>
<proteinExistence type="predicted"/>
<gene>
    <name evidence="3" type="ORF">D9Q98_003236</name>
</gene>
<keyword evidence="4" id="KW-1185">Reference proteome</keyword>
<dbReference type="Gene3D" id="3.30.1330.40">
    <property type="entry name" value="RutC-like"/>
    <property type="match status" value="1"/>
</dbReference>
<dbReference type="Pfam" id="PF01042">
    <property type="entry name" value="Ribonuc_L-PSP"/>
    <property type="match status" value="1"/>
</dbReference>
<dbReference type="Proteomes" id="UP001055712">
    <property type="component" value="Unassembled WGS sequence"/>
</dbReference>
<dbReference type="InterPro" id="IPR035959">
    <property type="entry name" value="RutC-like_sf"/>
</dbReference>
<sequence length="270" mass="29202">MAEYVGRTIAKTFPGFGKKKFKGTVASVSEVEGMQIFKIEYKDGDVEELELYELQPLLQPVSKPTPAKRKGAEASALALNTEEEEPYITTAVPGADEGAAKRHAAGKGSKSKVAAAPKDSRQAQRPSSSAEEEAIVRHPLVRQEAGQALCSRSTIWGGTCYVSCIRPSATQQLDEEPAEEQLAAEYETQARNVLEQLEATLRSAGSSKDHLLSVTVLLKDIEKGSQPWAAIWNRWCSPSCLPAALVQESFLGSEDRLVAVSATAALRKDQ</sequence>